<dbReference type="Proteomes" id="UP000504606">
    <property type="component" value="Unplaced"/>
</dbReference>
<dbReference type="AlphaFoldDB" id="A0A6J1TEP8"/>
<organism evidence="2 3">
    <name type="scientific">Frankliniella occidentalis</name>
    <name type="common">Western flower thrips</name>
    <name type="synonym">Euthrips occidentalis</name>
    <dbReference type="NCBI Taxonomy" id="133901"/>
    <lineage>
        <taxon>Eukaryota</taxon>
        <taxon>Metazoa</taxon>
        <taxon>Ecdysozoa</taxon>
        <taxon>Arthropoda</taxon>
        <taxon>Hexapoda</taxon>
        <taxon>Insecta</taxon>
        <taxon>Pterygota</taxon>
        <taxon>Neoptera</taxon>
        <taxon>Paraneoptera</taxon>
        <taxon>Thysanoptera</taxon>
        <taxon>Terebrantia</taxon>
        <taxon>Thripoidea</taxon>
        <taxon>Thripidae</taxon>
        <taxon>Frankliniella</taxon>
    </lineage>
</organism>
<keyword evidence="1" id="KW-1133">Transmembrane helix</keyword>
<name>A0A6J1TEP8_FRAOC</name>
<gene>
    <name evidence="3" type="primary">LOC113214231</name>
</gene>
<dbReference type="RefSeq" id="XP_026289326.1">
    <property type="nucleotide sequence ID" value="XM_026433541.2"/>
</dbReference>
<feature type="transmembrane region" description="Helical" evidence="1">
    <location>
        <begin position="139"/>
        <end position="160"/>
    </location>
</feature>
<keyword evidence="1" id="KW-0812">Transmembrane</keyword>
<sequence>MNRNEAVLEAGSAGEPLPMSSPSALPRKLASLLPVVDQGCCCTLLTCCKIQGWVSLVGGVLNVLKVLVYAGSAEKLKDICDANEVSCLKINETISGELDEYDGGFTVITLIEIFCLILIIVAAALFLKGISDNKPSWMVWHIRIGLYHISFVLVMAVIWAVQVGGFLGFIVFLLTTITAALPLYCLICANSLHVKMCKESEVQAVTPAAYTSAPAFQYGAKGADPLNGARLNEYSYD</sequence>
<evidence type="ECO:0000313" key="3">
    <source>
        <dbReference type="RefSeq" id="XP_026289326.1"/>
    </source>
</evidence>
<keyword evidence="1" id="KW-0472">Membrane</keyword>
<feature type="transmembrane region" description="Helical" evidence="1">
    <location>
        <begin position="166"/>
        <end position="189"/>
    </location>
</feature>
<accession>A0A6J1TEP8</accession>
<keyword evidence="2" id="KW-1185">Reference proteome</keyword>
<protein>
    <submittedName>
        <fullName evidence="3">Uncharacterized protein LOC113214231</fullName>
    </submittedName>
</protein>
<evidence type="ECO:0000256" key="1">
    <source>
        <dbReference type="SAM" id="Phobius"/>
    </source>
</evidence>
<reference evidence="3" key="1">
    <citation type="submission" date="2025-08" db="UniProtKB">
        <authorList>
            <consortium name="RefSeq"/>
        </authorList>
    </citation>
    <scope>IDENTIFICATION</scope>
    <source>
        <tissue evidence="3">Whole organism</tissue>
    </source>
</reference>
<evidence type="ECO:0000313" key="2">
    <source>
        <dbReference type="Proteomes" id="UP000504606"/>
    </source>
</evidence>
<dbReference type="GeneID" id="113214231"/>
<proteinExistence type="predicted"/>
<feature type="transmembrane region" description="Helical" evidence="1">
    <location>
        <begin position="105"/>
        <end position="127"/>
    </location>
</feature>
<dbReference type="KEGG" id="foc:113214231"/>